<dbReference type="EMBL" id="JBHRZF010000191">
    <property type="protein sequence ID" value="MFC3862393.1"/>
    <property type="molecule type" value="Genomic_DNA"/>
</dbReference>
<dbReference type="InterPro" id="IPR050553">
    <property type="entry name" value="Thioredoxin_ResA/DsbE_sf"/>
</dbReference>
<feature type="domain" description="Thioredoxin" evidence="5">
    <location>
        <begin position="46"/>
        <end position="185"/>
    </location>
</feature>
<accession>A0ABV8A9K1</accession>
<dbReference type="RefSeq" id="WP_380080228.1">
    <property type="nucleotide sequence ID" value="NZ_JBHRZF010000191.1"/>
</dbReference>
<sequence>MTANSTTSPRRAGPARFLPPLLAASLLAVLAYALVKPAPDTRLGSTLMDAPAPAFTLTSLDERPYTLTELRGTPVVLNFWASWCVPCRQEAPLLRALDERDGPGDPALLGLLFQDRDAPARAFIQEFSLKYPTLRDPKLATAIDYGVAGVPETFFLDAQGVIRHVDRGGLTRERLNEGLVKIGVPALPEQH</sequence>
<gene>
    <name evidence="6" type="ORF">ACFOPQ_16645</name>
</gene>
<dbReference type="InterPro" id="IPR013766">
    <property type="entry name" value="Thioredoxin_domain"/>
</dbReference>
<dbReference type="PANTHER" id="PTHR42852:SF6">
    <property type="entry name" value="THIOL:DISULFIDE INTERCHANGE PROTEIN DSBE"/>
    <property type="match status" value="1"/>
</dbReference>
<dbReference type="InterPro" id="IPR017937">
    <property type="entry name" value="Thioredoxin_CS"/>
</dbReference>
<evidence type="ECO:0000313" key="7">
    <source>
        <dbReference type="Proteomes" id="UP001595748"/>
    </source>
</evidence>
<evidence type="ECO:0000256" key="2">
    <source>
        <dbReference type="ARBA" id="ARBA00022748"/>
    </source>
</evidence>
<dbReference type="InterPro" id="IPR036249">
    <property type="entry name" value="Thioredoxin-like_sf"/>
</dbReference>
<comment type="subcellular location">
    <subcellularLocation>
        <location evidence="1">Cell envelope</location>
    </subcellularLocation>
</comment>
<evidence type="ECO:0000313" key="6">
    <source>
        <dbReference type="EMBL" id="MFC3862393.1"/>
    </source>
</evidence>
<dbReference type="Pfam" id="PF00578">
    <property type="entry name" value="AhpC-TSA"/>
    <property type="match status" value="1"/>
</dbReference>
<organism evidence="6 7">
    <name type="scientific">Deinococcus antarcticus</name>
    <dbReference type="NCBI Taxonomy" id="1298767"/>
    <lineage>
        <taxon>Bacteria</taxon>
        <taxon>Thermotogati</taxon>
        <taxon>Deinococcota</taxon>
        <taxon>Deinococci</taxon>
        <taxon>Deinococcales</taxon>
        <taxon>Deinococcaceae</taxon>
        <taxon>Deinococcus</taxon>
    </lineage>
</organism>
<dbReference type="CDD" id="cd02966">
    <property type="entry name" value="TlpA_like_family"/>
    <property type="match status" value="1"/>
</dbReference>
<proteinExistence type="predicted"/>
<evidence type="ECO:0000259" key="5">
    <source>
        <dbReference type="PROSITE" id="PS51352"/>
    </source>
</evidence>
<dbReference type="PROSITE" id="PS00194">
    <property type="entry name" value="THIOREDOXIN_1"/>
    <property type="match status" value="1"/>
</dbReference>
<reference evidence="7" key="1">
    <citation type="journal article" date="2019" name="Int. J. Syst. Evol. Microbiol.">
        <title>The Global Catalogue of Microorganisms (GCM) 10K type strain sequencing project: providing services to taxonomists for standard genome sequencing and annotation.</title>
        <authorList>
            <consortium name="The Broad Institute Genomics Platform"/>
            <consortium name="The Broad Institute Genome Sequencing Center for Infectious Disease"/>
            <person name="Wu L."/>
            <person name="Ma J."/>
        </authorList>
    </citation>
    <scope>NUCLEOTIDE SEQUENCE [LARGE SCALE GENOMIC DNA]</scope>
    <source>
        <strain evidence="7">CCTCC AB 2013263</strain>
    </source>
</reference>
<keyword evidence="7" id="KW-1185">Reference proteome</keyword>
<dbReference type="PROSITE" id="PS51352">
    <property type="entry name" value="THIOREDOXIN_2"/>
    <property type="match status" value="1"/>
</dbReference>
<dbReference type="Proteomes" id="UP001595748">
    <property type="component" value="Unassembled WGS sequence"/>
</dbReference>
<dbReference type="InterPro" id="IPR000866">
    <property type="entry name" value="AhpC/TSA"/>
</dbReference>
<evidence type="ECO:0000256" key="1">
    <source>
        <dbReference type="ARBA" id="ARBA00004196"/>
    </source>
</evidence>
<dbReference type="PANTHER" id="PTHR42852">
    <property type="entry name" value="THIOL:DISULFIDE INTERCHANGE PROTEIN DSBE"/>
    <property type="match status" value="1"/>
</dbReference>
<evidence type="ECO:0000256" key="3">
    <source>
        <dbReference type="ARBA" id="ARBA00023157"/>
    </source>
</evidence>
<keyword evidence="3" id="KW-1015">Disulfide bond</keyword>
<dbReference type="Gene3D" id="3.40.30.10">
    <property type="entry name" value="Glutaredoxin"/>
    <property type="match status" value="1"/>
</dbReference>
<protein>
    <submittedName>
        <fullName evidence="6">TlpA family protein disulfide reductase</fullName>
    </submittedName>
</protein>
<keyword evidence="2" id="KW-0201">Cytochrome c-type biogenesis</keyword>
<keyword evidence="4" id="KW-0676">Redox-active center</keyword>
<name>A0ABV8A9K1_9DEIO</name>
<dbReference type="SUPFAM" id="SSF52833">
    <property type="entry name" value="Thioredoxin-like"/>
    <property type="match status" value="1"/>
</dbReference>
<evidence type="ECO:0000256" key="4">
    <source>
        <dbReference type="ARBA" id="ARBA00023284"/>
    </source>
</evidence>
<comment type="caution">
    <text evidence="6">The sequence shown here is derived from an EMBL/GenBank/DDBJ whole genome shotgun (WGS) entry which is preliminary data.</text>
</comment>